<sequence length="488" mass="49559">MRPIETSSAPDALGRNRATGALALLSFAMLIVSLDQYIVVVALPDIARDLGYSTQTLQSVISAYAVASAGFLLFGGRAADLLGRRRILVTGLALYAAASLAGGLATGPGMLLAARAFQGLGGALVFPTTLALVNTTFAEGHMRNRALGIWGGAGATGLVIGVLLGGLLTRAFGWEAVFLVNVVLAGPALVLAFVLLPADGGHQKGRTFDLPGALSVTAGVTLIVLALVQGPVWGWLSPRILVSGAAGLVLIAVFTMIERRGHDPLMPPRLLANRNLVTGVVIAFLFMATFGSMLYFLSIYFQEVLGYDALQTGGGFLVPTVVVVAASTMAGQMVTRFGLKGTLTAALAVGAVGAVALGLAISADGSYLEMVPGLMALSIGDGVVFTAMFITAATGIPDREQGIASGIASTSSGVGAAVGLAVLVLIATAGLDDLSGERLRIATADGISTTFFVVAGGIVLTLVVALIGCPTSPGPPTPAPVPYQTRRC</sequence>
<keyword evidence="11" id="KW-1185">Reference proteome</keyword>
<dbReference type="PANTHER" id="PTHR42718:SF46">
    <property type="entry name" value="BLR6921 PROTEIN"/>
    <property type="match status" value="1"/>
</dbReference>
<feature type="domain" description="Major facilitator superfamily (MFS) profile" evidence="9">
    <location>
        <begin position="21"/>
        <end position="473"/>
    </location>
</feature>
<dbReference type="Gene3D" id="1.20.1250.20">
    <property type="entry name" value="MFS general substrate transporter like domains"/>
    <property type="match status" value="1"/>
</dbReference>
<feature type="transmembrane region" description="Helical" evidence="8">
    <location>
        <begin position="21"/>
        <end position="44"/>
    </location>
</feature>
<evidence type="ECO:0000256" key="3">
    <source>
        <dbReference type="ARBA" id="ARBA00022475"/>
    </source>
</evidence>
<dbReference type="Gene3D" id="1.20.1720.10">
    <property type="entry name" value="Multidrug resistance protein D"/>
    <property type="match status" value="1"/>
</dbReference>
<gene>
    <name evidence="10" type="ORF">GCM10010365_16040</name>
</gene>
<keyword evidence="4 8" id="KW-0812">Transmembrane</keyword>
<dbReference type="InterPro" id="IPR005829">
    <property type="entry name" value="Sugar_transporter_CS"/>
</dbReference>
<feature type="transmembrane region" description="Helical" evidence="8">
    <location>
        <begin position="174"/>
        <end position="196"/>
    </location>
</feature>
<keyword evidence="6 8" id="KW-0472">Membrane</keyword>
<evidence type="ECO:0000256" key="6">
    <source>
        <dbReference type="ARBA" id="ARBA00023136"/>
    </source>
</evidence>
<feature type="transmembrane region" description="Helical" evidence="8">
    <location>
        <begin position="240"/>
        <end position="257"/>
    </location>
</feature>
<feature type="transmembrane region" description="Helical" evidence="8">
    <location>
        <begin position="208"/>
        <end position="228"/>
    </location>
</feature>
<organism evidence="10 11">
    <name type="scientific">Streptomyces poonensis</name>
    <dbReference type="NCBI Taxonomy" id="68255"/>
    <lineage>
        <taxon>Bacteria</taxon>
        <taxon>Bacillati</taxon>
        <taxon>Actinomycetota</taxon>
        <taxon>Actinomycetes</taxon>
        <taxon>Kitasatosporales</taxon>
        <taxon>Streptomycetaceae</taxon>
        <taxon>Streptomyces</taxon>
    </lineage>
</organism>
<feature type="transmembrane region" description="Helical" evidence="8">
    <location>
        <begin position="87"/>
        <end position="106"/>
    </location>
</feature>
<dbReference type="InterPro" id="IPR020846">
    <property type="entry name" value="MFS_dom"/>
</dbReference>
<name>A0A918PC42_9ACTN</name>
<dbReference type="Proteomes" id="UP000622166">
    <property type="component" value="Unassembled WGS sequence"/>
</dbReference>
<feature type="transmembrane region" description="Helical" evidence="8">
    <location>
        <begin position="343"/>
        <end position="363"/>
    </location>
</feature>
<feature type="transmembrane region" description="Helical" evidence="8">
    <location>
        <begin position="313"/>
        <end position="331"/>
    </location>
</feature>
<reference evidence="10" key="2">
    <citation type="submission" date="2020-09" db="EMBL/GenBank/DDBJ databases">
        <authorList>
            <person name="Sun Q."/>
            <person name="Ohkuma M."/>
        </authorList>
    </citation>
    <scope>NUCLEOTIDE SEQUENCE</scope>
    <source>
        <strain evidence="10">JCM 4815</strain>
    </source>
</reference>
<feature type="transmembrane region" description="Helical" evidence="8">
    <location>
        <begin position="403"/>
        <end position="427"/>
    </location>
</feature>
<evidence type="ECO:0000256" key="4">
    <source>
        <dbReference type="ARBA" id="ARBA00022692"/>
    </source>
</evidence>
<protein>
    <submittedName>
        <fullName evidence="10">MFS transporter</fullName>
    </submittedName>
</protein>
<dbReference type="GO" id="GO:0005886">
    <property type="term" value="C:plasma membrane"/>
    <property type="evidence" value="ECO:0007669"/>
    <property type="project" value="UniProtKB-SubCell"/>
</dbReference>
<dbReference type="PANTHER" id="PTHR42718">
    <property type="entry name" value="MAJOR FACILITATOR SUPERFAMILY MULTIDRUG TRANSPORTER MFSC"/>
    <property type="match status" value="1"/>
</dbReference>
<dbReference type="SUPFAM" id="SSF103473">
    <property type="entry name" value="MFS general substrate transporter"/>
    <property type="match status" value="1"/>
</dbReference>
<keyword evidence="2" id="KW-0813">Transport</keyword>
<dbReference type="PRINTS" id="PR01036">
    <property type="entry name" value="TCRTETB"/>
</dbReference>
<comment type="subcellular location">
    <subcellularLocation>
        <location evidence="1">Cell membrane</location>
        <topology evidence="1">Multi-pass membrane protein</topology>
    </subcellularLocation>
</comment>
<keyword evidence="3" id="KW-1003">Cell membrane</keyword>
<feature type="transmembrane region" description="Helical" evidence="8">
    <location>
        <begin position="147"/>
        <end position="168"/>
    </location>
</feature>
<dbReference type="EMBL" id="BMVW01000002">
    <property type="protein sequence ID" value="GGY98272.1"/>
    <property type="molecule type" value="Genomic_DNA"/>
</dbReference>
<evidence type="ECO:0000256" key="7">
    <source>
        <dbReference type="ARBA" id="ARBA00023251"/>
    </source>
</evidence>
<comment type="caution">
    <text evidence="10">The sequence shown here is derived from an EMBL/GenBank/DDBJ whole genome shotgun (WGS) entry which is preliminary data.</text>
</comment>
<dbReference type="PROSITE" id="PS50850">
    <property type="entry name" value="MFS"/>
    <property type="match status" value="1"/>
</dbReference>
<dbReference type="GO" id="GO:0022857">
    <property type="term" value="F:transmembrane transporter activity"/>
    <property type="evidence" value="ECO:0007669"/>
    <property type="project" value="InterPro"/>
</dbReference>
<evidence type="ECO:0000313" key="10">
    <source>
        <dbReference type="EMBL" id="GGY98272.1"/>
    </source>
</evidence>
<accession>A0A918PC42</accession>
<dbReference type="AlphaFoldDB" id="A0A918PC42"/>
<evidence type="ECO:0000259" key="9">
    <source>
        <dbReference type="PROSITE" id="PS50850"/>
    </source>
</evidence>
<feature type="transmembrane region" description="Helical" evidence="8">
    <location>
        <begin position="277"/>
        <end position="301"/>
    </location>
</feature>
<feature type="transmembrane region" description="Helical" evidence="8">
    <location>
        <begin position="56"/>
        <end position="75"/>
    </location>
</feature>
<evidence type="ECO:0000256" key="5">
    <source>
        <dbReference type="ARBA" id="ARBA00022989"/>
    </source>
</evidence>
<dbReference type="PROSITE" id="PS00216">
    <property type="entry name" value="SUGAR_TRANSPORT_1"/>
    <property type="match status" value="1"/>
</dbReference>
<dbReference type="GO" id="GO:0046677">
    <property type="term" value="P:response to antibiotic"/>
    <property type="evidence" value="ECO:0007669"/>
    <property type="project" value="UniProtKB-KW"/>
</dbReference>
<keyword evidence="5 8" id="KW-1133">Transmembrane helix</keyword>
<dbReference type="CDD" id="cd17321">
    <property type="entry name" value="MFS_MMR_MDR_like"/>
    <property type="match status" value="1"/>
</dbReference>
<evidence type="ECO:0000256" key="2">
    <source>
        <dbReference type="ARBA" id="ARBA00022448"/>
    </source>
</evidence>
<dbReference type="InterPro" id="IPR036259">
    <property type="entry name" value="MFS_trans_sf"/>
</dbReference>
<feature type="transmembrane region" description="Helical" evidence="8">
    <location>
        <begin position="447"/>
        <end position="467"/>
    </location>
</feature>
<evidence type="ECO:0000313" key="11">
    <source>
        <dbReference type="Proteomes" id="UP000622166"/>
    </source>
</evidence>
<proteinExistence type="predicted"/>
<dbReference type="Pfam" id="PF07690">
    <property type="entry name" value="MFS_1"/>
    <property type="match status" value="1"/>
</dbReference>
<evidence type="ECO:0000256" key="1">
    <source>
        <dbReference type="ARBA" id="ARBA00004651"/>
    </source>
</evidence>
<dbReference type="RefSeq" id="WP_229858431.1">
    <property type="nucleotide sequence ID" value="NZ_BMVW01000002.1"/>
</dbReference>
<feature type="transmembrane region" description="Helical" evidence="8">
    <location>
        <begin position="112"/>
        <end position="135"/>
    </location>
</feature>
<dbReference type="InterPro" id="IPR011701">
    <property type="entry name" value="MFS"/>
</dbReference>
<feature type="transmembrane region" description="Helical" evidence="8">
    <location>
        <begin position="375"/>
        <end position="396"/>
    </location>
</feature>
<evidence type="ECO:0000256" key="8">
    <source>
        <dbReference type="SAM" id="Phobius"/>
    </source>
</evidence>
<reference evidence="10" key="1">
    <citation type="journal article" date="2014" name="Int. J. Syst. Evol. Microbiol.">
        <title>Complete genome sequence of Corynebacterium casei LMG S-19264T (=DSM 44701T), isolated from a smear-ripened cheese.</title>
        <authorList>
            <consortium name="US DOE Joint Genome Institute (JGI-PGF)"/>
            <person name="Walter F."/>
            <person name="Albersmeier A."/>
            <person name="Kalinowski J."/>
            <person name="Ruckert C."/>
        </authorList>
    </citation>
    <scope>NUCLEOTIDE SEQUENCE</scope>
    <source>
        <strain evidence="10">JCM 4815</strain>
    </source>
</reference>
<keyword evidence="7" id="KW-0046">Antibiotic resistance</keyword>